<dbReference type="RefSeq" id="WP_139235629.1">
    <property type="nucleotide sequence ID" value="NZ_FPAM01000001.1"/>
</dbReference>
<comment type="caution">
    <text evidence="2">The sequence shown here is derived from an EMBL/GenBank/DDBJ whole genome shotgun (WGS) entry which is preliminary data.</text>
</comment>
<sequence>MKTIKNLLVATGIALTMLVAGTSTTEAKPVAEFQRIIVRTGPPVHHRVYHRRPYRRVYHRPYHRPFHRPYHRPHHRY</sequence>
<feature type="signal peptide" evidence="1">
    <location>
        <begin position="1"/>
        <end position="27"/>
    </location>
</feature>
<evidence type="ECO:0000256" key="1">
    <source>
        <dbReference type="SAM" id="SignalP"/>
    </source>
</evidence>
<proteinExistence type="predicted"/>
<dbReference type="Proteomes" id="UP000186720">
    <property type="component" value="Unassembled WGS sequence"/>
</dbReference>
<dbReference type="STRING" id="1302689.RG47T_0302"/>
<reference evidence="2 3" key="1">
    <citation type="submission" date="2016-11" db="EMBL/GenBank/DDBJ databases">
        <title>Whole Genome Sequencing of Mucilaginibacter polytrichastri RG4-7(T) isolated from the moss sample.</title>
        <authorList>
            <person name="Li Y."/>
        </authorList>
    </citation>
    <scope>NUCLEOTIDE SEQUENCE [LARGE SCALE GENOMIC DNA]</scope>
    <source>
        <strain evidence="2 3">RG4-7</strain>
    </source>
</reference>
<feature type="chain" id="PRO_5010239595" evidence="1">
    <location>
        <begin position="28"/>
        <end position="77"/>
    </location>
</feature>
<gene>
    <name evidence="2" type="ORF">RG47T_0302</name>
</gene>
<name>A0A1Q5ZSW6_9SPHI</name>
<dbReference type="AlphaFoldDB" id="A0A1Q5ZSW6"/>
<keyword evidence="1" id="KW-0732">Signal</keyword>
<dbReference type="EMBL" id="MPPL01000001">
    <property type="protein sequence ID" value="OKS84865.1"/>
    <property type="molecule type" value="Genomic_DNA"/>
</dbReference>
<organism evidence="2 3">
    <name type="scientific">Mucilaginibacter polytrichastri</name>
    <dbReference type="NCBI Taxonomy" id="1302689"/>
    <lineage>
        <taxon>Bacteria</taxon>
        <taxon>Pseudomonadati</taxon>
        <taxon>Bacteroidota</taxon>
        <taxon>Sphingobacteriia</taxon>
        <taxon>Sphingobacteriales</taxon>
        <taxon>Sphingobacteriaceae</taxon>
        <taxon>Mucilaginibacter</taxon>
    </lineage>
</organism>
<keyword evidence="3" id="KW-1185">Reference proteome</keyword>
<protein>
    <submittedName>
        <fullName evidence="2">Uncharacterized protein</fullName>
    </submittedName>
</protein>
<evidence type="ECO:0000313" key="2">
    <source>
        <dbReference type="EMBL" id="OKS84865.1"/>
    </source>
</evidence>
<accession>A0A1Q5ZSW6</accession>
<evidence type="ECO:0000313" key="3">
    <source>
        <dbReference type="Proteomes" id="UP000186720"/>
    </source>
</evidence>